<dbReference type="EMBL" id="JAFJMO010000009">
    <property type="protein sequence ID" value="KAJ8268381.1"/>
    <property type="molecule type" value="Genomic_DNA"/>
</dbReference>
<evidence type="ECO:0000313" key="2">
    <source>
        <dbReference type="Proteomes" id="UP001152803"/>
    </source>
</evidence>
<sequence>MSVSPKEYKSGPSIIKKYKFSRTNQQLISLTNIHCLGKDCVFQMWIWWPQQEHQAAEVHIYPQCLTRSTLQDTLNTYHRNKMTNEMTAQLMLIRKASSAPFKWWWCLMVGLTVEVSPHRDTSPSVTGLKGVLADPTMQLNQRLSPGDDVASHVTSAGTQVIDLLGREHVGP</sequence>
<dbReference type="Proteomes" id="UP001152803">
    <property type="component" value="Unassembled WGS sequence"/>
</dbReference>
<name>A0A9Q1DET0_CONCO</name>
<reference evidence="1" key="1">
    <citation type="journal article" date="2023" name="Science">
        <title>Genome structures resolve the early diversification of teleost fishes.</title>
        <authorList>
            <person name="Parey E."/>
            <person name="Louis A."/>
            <person name="Montfort J."/>
            <person name="Bouchez O."/>
            <person name="Roques C."/>
            <person name="Iampietro C."/>
            <person name="Lluch J."/>
            <person name="Castinel A."/>
            <person name="Donnadieu C."/>
            <person name="Desvignes T."/>
            <person name="Floi Bucao C."/>
            <person name="Jouanno E."/>
            <person name="Wen M."/>
            <person name="Mejri S."/>
            <person name="Dirks R."/>
            <person name="Jansen H."/>
            <person name="Henkel C."/>
            <person name="Chen W.J."/>
            <person name="Zahm M."/>
            <person name="Cabau C."/>
            <person name="Klopp C."/>
            <person name="Thompson A.W."/>
            <person name="Robinson-Rechavi M."/>
            <person name="Braasch I."/>
            <person name="Lecointre G."/>
            <person name="Bobe J."/>
            <person name="Postlethwait J.H."/>
            <person name="Berthelot C."/>
            <person name="Roest Crollius H."/>
            <person name="Guiguen Y."/>
        </authorList>
    </citation>
    <scope>NUCLEOTIDE SEQUENCE</scope>
    <source>
        <strain evidence="1">Concon-B</strain>
    </source>
</reference>
<organism evidence="1 2">
    <name type="scientific">Conger conger</name>
    <name type="common">Conger eel</name>
    <name type="synonym">Muraena conger</name>
    <dbReference type="NCBI Taxonomy" id="82655"/>
    <lineage>
        <taxon>Eukaryota</taxon>
        <taxon>Metazoa</taxon>
        <taxon>Chordata</taxon>
        <taxon>Craniata</taxon>
        <taxon>Vertebrata</taxon>
        <taxon>Euteleostomi</taxon>
        <taxon>Actinopterygii</taxon>
        <taxon>Neopterygii</taxon>
        <taxon>Teleostei</taxon>
        <taxon>Anguilliformes</taxon>
        <taxon>Congridae</taxon>
        <taxon>Conger</taxon>
    </lineage>
</organism>
<gene>
    <name evidence="1" type="ORF">COCON_G00135530</name>
</gene>
<keyword evidence="2" id="KW-1185">Reference proteome</keyword>
<accession>A0A9Q1DET0</accession>
<dbReference type="AlphaFoldDB" id="A0A9Q1DET0"/>
<protein>
    <submittedName>
        <fullName evidence="1">Uncharacterized protein</fullName>
    </submittedName>
</protein>
<comment type="caution">
    <text evidence="1">The sequence shown here is derived from an EMBL/GenBank/DDBJ whole genome shotgun (WGS) entry which is preliminary data.</text>
</comment>
<evidence type="ECO:0000313" key="1">
    <source>
        <dbReference type="EMBL" id="KAJ8268381.1"/>
    </source>
</evidence>
<proteinExistence type="predicted"/>